<comment type="caution">
    <text evidence="6">The sequence shown here is derived from an EMBL/GenBank/DDBJ whole genome shotgun (WGS) entry which is preliminary data.</text>
</comment>
<dbReference type="PRINTS" id="PR00469">
    <property type="entry name" value="PNDRDTASEII"/>
</dbReference>
<dbReference type="InterPro" id="IPR036188">
    <property type="entry name" value="FAD/NAD-bd_sf"/>
</dbReference>
<organism evidence="6 7">
    <name type="scientific">Paenibacillus nasutitermitis</name>
    <dbReference type="NCBI Taxonomy" id="1652958"/>
    <lineage>
        <taxon>Bacteria</taxon>
        <taxon>Bacillati</taxon>
        <taxon>Bacillota</taxon>
        <taxon>Bacilli</taxon>
        <taxon>Bacillales</taxon>
        <taxon>Paenibacillaceae</taxon>
        <taxon>Paenibacillus</taxon>
    </lineage>
</organism>
<protein>
    <submittedName>
        <fullName evidence="6">Oxidoreductase</fullName>
    </submittedName>
</protein>
<evidence type="ECO:0000313" key="7">
    <source>
        <dbReference type="Proteomes" id="UP000612456"/>
    </source>
</evidence>
<keyword evidence="7" id="KW-1185">Reference proteome</keyword>
<comment type="subunit">
    <text evidence="2">Homodimer.</text>
</comment>
<evidence type="ECO:0000256" key="2">
    <source>
        <dbReference type="ARBA" id="ARBA00011738"/>
    </source>
</evidence>
<dbReference type="Gene3D" id="3.50.50.60">
    <property type="entry name" value="FAD/NAD(P)-binding domain"/>
    <property type="match status" value="2"/>
</dbReference>
<dbReference type="PRINTS" id="PR00368">
    <property type="entry name" value="FADPNR"/>
</dbReference>
<dbReference type="AlphaFoldDB" id="A0A916YY65"/>
<dbReference type="Pfam" id="PF07992">
    <property type="entry name" value="Pyr_redox_2"/>
    <property type="match status" value="1"/>
</dbReference>
<comment type="cofactor">
    <cofactor evidence="1">
        <name>FAD</name>
        <dbReference type="ChEBI" id="CHEBI:57692"/>
    </cofactor>
</comment>
<evidence type="ECO:0000256" key="4">
    <source>
        <dbReference type="ARBA" id="ARBA00023002"/>
    </source>
</evidence>
<feature type="domain" description="FAD/NAD(P)-binding" evidence="5">
    <location>
        <begin position="45"/>
        <end position="257"/>
    </location>
</feature>
<dbReference type="SUPFAM" id="SSF51905">
    <property type="entry name" value="FAD/NAD(P)-binding domain"/>
    <property type="match status" value="1"/>
</dbReference>
<dbReference type="InterPro" id="IPR023753">
    <property type="entry name" value="FAD/NAD-binding_dom"/>
</dbReference>
<name>A0A916YY65_9BACL</name>
<gene>
    <name evidence="6" type="ORF">GCM10010911_25470</name>
</gene>
<keyword evidence="4" id="KW-0560">Oxidoreductase</keyword>
<keyword evidence="3" id="KW-0285">Flavoprotein</keyword>
<evidence type="ECO:0000256" key="3">
    <source>
        <dbReference type="ARBA" id="ARBA00022630"/>
    </source>
</evidence>
<reference evidence="6" key="2">
    <citation type="submission" date="2020-09" db="EMBL/GenBank/DDBJ databases">
        <authorList>
            <person name="Sun Q."/>
            <person name="Zhou Y."/>
        </authorList>
    </citation>
    <scope>NUCLEOTIDE SEQUENCE</scope>
    <source>
        <strain evidence="6">CGMCC 1.15178</strain>
    </source>
</reference>
<reference evidence="6" key="1">
    <citation type="journal article" date="2014" name="Int. J. Syst. Evol. Microbiol.">
        <title>Complete genome sequence of Corynebacterium casei LMG S-19264T (=DSM 44701T), isolated from a smear-ripened cheese.</title>
        <authorList>
            <consortium name="US DOE Joint Genome Institute (JGI-PGF)"/>
            <person name="Walter F."/>
            <person name="Albersmeier A."/>
            <person name="Kalinowski J."/>
            <person name="Ruckert C."/>
        </authorList>
    </citation>
    <scope>NUCLEOTIDE SEQUENCE</scope>
    <source>
        <strain evidence="6">CGMCC 1.15178</strain>
    </source>
</reference>
<dbReference type="GO" id="GO:0016491">
    <property type="term" value="F:oxidoreductase activity"/>
    <property type="evidence" value="ECO:0007669"/>
    <property type="project" value="UniProtKB-KW"/>
</dbReference>
<evidence type="ECO:0000256" key="1">
    <source>
        <dbReference type="ARBA" id="ARBA00001974"/>
    </source>
</evidence>
<accession>A0A916YY65</accession>
<evidence type="ECO:0000259" key="5">
    <source>
        <dbReference type="Pfam" id="PF07992"/>
    </source>
</evidence>
<evidence type="ECO:0000313" key="6">
    <source>
        <dbReference type="EMBL" id="GGD66626.1"/>
    </source>
</evidence>
<dbReference type="InterPro" id="IPR050097">
    <property type="entry name" value="Ferredoxin-NADP_redctase_2"/>
</dbReference>
<proteinExistence type="predicted"/>
<dbReference type="Proteomes" id="UP000612456">
    <property type="component" value="Unassembled WGS sequence"/>
</dbReference>
<sequence>MLLLDARGGRSTLCRRYHNLLGWPEGISGESLLRSGRTQAEALGVQLLQAEAVKAEISGSGFDIHTLAGETYSAERLLLATGVQDRVPADLQLRECLGTSIYICPDCDGYEIKGRRALVLGAGNAGAEMALVLRYWTTDIIYINHEKQKLDNEKISLLNQQGILYMEEQIVGVDHRQGALRGVRLSSGAYIEAACGFIAFGGNKVQSELARQLGVKLLDNHHISVDARTKMTDIRHLWAAGDVTAHSEQAAIAMGDGAQAAIWIHKSLVHPSSRLLIQSALSGRKAKGD</sequence>
<dbReference type="PANTHER" id="PTHR48105">
    <property type="entry name" value="THIOREDOXIN REDUCTASE 1-RELATED-RELATED"/>
    <property type="match status" value="1"/>
</dbReference>
<dbReference type="EMBL" id="BMHP01000002">
    <property type="protein sequence ID" value="GGD66626.1"/>
    <property type="molecule type" value="Genomic_DNA"/>
</dbReference>